<dbReference type="Pfam" id="PF13561">
    <property type="entry name" value="adh_short_C2"/>
    <property type="match status" value="1"/>
</dbReference>
<dbReference type="InterPro" id="IPR002347">
    <property type="entry name" value="SDR_fam"/>
</dbReference>
<dbReference type="Proteomes" id="UP001143304">
    <property type="component" value="Unassembled WGS sequence"/>
</dbReference>
<dbReference type="RefSeq" id="WP_279248673.1">
    <property type="nucleotide sequence ID" value="NZ_SHNO01000001.1"/>
</dbReference>
<dbReference type="EMBL" id="SHNO01000001">
    <property type="protein sequence ID" value="MCX2976932.1"/>
    <property type="molecule type" value="Genomic_DNA"/>
</dbReference>
<accession>A0ABT3T3S9</accession>
<evidence type="ECO:0000313" key="2">
    <source>
        <dbReference type="EMBL" id="MCX2976932.1"/>
    </source>
</evidence>
<protein>
    <submittedName>
        <fullName evidence="2">SDR family oxidoreductase</fullName>
    </submittedName>
</protein>
<gene>
    <name evidence="2" type="ORF">EYC82_06155</name>
</gene>
<dbReference type="InterPro" id="IPR020904">
    <property type="entry name" value="Sc_DH/Rdtase_CS"/>
</dbReference>
<keyword evidence="3" id="KW-1185">Reference proteome</keyword>
<dbReference type="InterPro" id="IPR036291">
    <property type="entry name" value="NAD(P)-bd_dom_sf"/>
</dbReference>
<organism evidence="2 3">
    <name type="scientific">Candidatus Marimicrobium litorale</name>
    <dbReference type="NCBI Taxonomy" id="2518991"/>
    <lineage>
        <taxon>Bacteria</taxon>
        <taxon>Pseudomonadati</taxon>
        <taxon>Pseudomonadota</taxon>
        <taxon>Gammaproteobacteria</taxon>
        <taxon>Cellvibrionales</taxon>
        <taxon>Halieaceae</taxon>
        <taxon>Marimicrobium</taxon>
    </lineage>
</organism>
<reference evidence="2" key="1">
    <citation type="submission" date="2019-02" db="EMBL/GenBank/DDBJ databases">
        <authorList>
            <person name="Li S.-H."/>
        </authorList>
    </citation>
    <scope>NUCLEOTIDE SEQUENCE</scope>
    <source>
        <strain evidence="2">IMCC11814</strain>
    </source>
</reference>
<dbReference type="Gene3D" id="3.40.50.720">
    <property type="entry name" value="NAD(P)-binding Rossmann-like Domain"/>
    <property type="match status" value="1"/>
</dbReference>
<comment type="caution">
    <text evidence="2">The sequence shown here is derived from an EMBL/GenBank/DDBJ whole genome shotgun (WGS) entry which is preliminary data.</text>
</comment>
<sequence length="252" mass="26267">MAGLLEGRSALVVGASSGIGSAIALRLGEEGARVVVASRRENEGSAVVDAIIAAGGNAGFRHVDVGSTAAVSKLLEDVVTEYGALHVAVNNAGIEGTPFVPTADYKEEVFDAVIDTNLKGVWRCMKYEIPCMVDGGTIINMSSIAGLGANEMMGCAYTASKHAVIGMTKTAAREYADRGLRINAICPGVIDTDIARRSLLQDQKVSRKVLKMHPLGRLGTPQEVADAVVWMACDQSSFMTGHALVLDGGASC</sequence>
<dbReference type="SUPFAM" id="SSF51735">
    <property type="entry name" value="NAD(P)-binding Rossmann-fold domains"/>
    <property type="match status" value="1"/>
</dbReference>
<dbReference type="NCBIfam" id="NF005559">
    <property type="entry name" value="PRK07231.1"/>
    <property type="match status" value="1"/>
</dbReference>
<evidence type="ECO:0000313" key="3">
    <source>
        <dbReference type="Proteomes" id="UP001143304"/>
    </source>
</evidence>
<dbReference type="PRINTS" id="PR00081">
    <property type="entry name" value="GDHRDH"/>
</dbReference>
<dbReference type="PROSITE" id="PS00061">
    <property type="entry name" value="ADH_SHORT"/>
    <property type="match status" value="1"/>
</dbReference>
<name>A0ABT3T3S9_9GAMM</name>
<dbReference type="PANTHER" id="PTHR42760">
    <property type="entry name" value="SHORT-CHAIN DEHYDROGENASES/REDUCTASES FAMILY MEMBER"/>
    <property type="match status" value="1"/>
</dbReference>
<comment type="similarity">
    <text evidence="1">Belongs to the short-chain dehydrogenases/reductases (SDR) family.</text>
</comment>
<dbReference type="PRINTS" id="PR00080">
    <property type="entry name" value="SDRFAMILY"/>
</dbReference>
<evidence type="ECO:0000256" key="1">
    <source>
        <dbReference type="ARBA" id="ARBA00006484"/>
    </source>
</evidence>
<proteinExistence type="inferred from homology"/>